<dbReference type="PROSITE" id="PS51257">
    <property type="entry name" value="PROKAR_LIPOPROTEIN"/>
    <property type="match status" value="1"/>
</dbReference>
<feature type="signal peptide" evidence="2">
    <location>
        <begin position="1"/>
        <end position="20"/>
    </location>
</feature>
<protein>
    <submittedName>
        <fullName evidence="3">Uncharacterized protein</fullName>
    </submittedName>
</protein>
<dbReference type="PROSITE" id="PS51318">
    <property type="entry name" value="TAT"/>
    <property type="match status" value="1"/>
</dbReference>
<dbReference type="RefSeq" id="WP_046766534.1">
    <property type="nucleotide sequence ID" value="NZ_KQ061219.1"/>
</dbReference>
<accession>A0A1H2GN07</accession>
<dbReference type="STRING" id="419479.SAMN04488563_0587"/>
<dbReference type="AlphaFoldDB" id="A0A1H2GN07"/>
<dbReference type="OrthoDB" id="3436074at2"/>
<keyword evidence="4" id="KW-1185">Reference proteome</keyword>
<evidence type="ECO:0000313" key="3">
    <source>
        <dbReference type="EMBL" id="SDU20987.1"/>
    </source>
</evidence>
<feature type="chain" id="PRO_5009275016" evidence="2">
    <location>
        <begin position="21"/>
        <end position="336"/>
    </location>
</feature>
<dbReference type="Proteomes" id="UP000182977">
    <property type="component" value="Chromosome I"/>
</dbReference>
<feature type="region of interest" description="Disordered" evidence="1">
    <location>
        <begin position="27"/>
        <end position="74"/>
    </location>
</feature>
<evidence type="ECO:0000256" key="1">
    <source>
        <dbReference type="SAM" id="MobiDB-lite"/>
    </source>
</evidence>
<keyword evidence="2" id="KW-0732">Signal</keyword>
<name>A0A1H2GN07_9ACTN</name>
<dbReference type="InterPro" id="IPR006311">
    <property type="entry name" value="TAT_signal"/>
</dbReference>
<organism evidence="3 4">
    <name type="scientific">Jiangella alkaliphila</name>
    <dbReference type="NCBI Taxonomy" id="419479"/>
    <lineage>
        <taxon>Bacteria</taxon>
        <taxon>Bacillati</taxon>
        <taxon>Actinomycetota</taxon>
        <taxon>Actinomycetes</taxon>
        <taxon>Jiangellales</taxon>
        <taxon>Jiangellaceae</taxon>
        <taxon>Jiangella</taxon>
    </lineage>
</organism>
<feature type="compositionally biased region" description="Pro residues" evidence="1">
    <location>
        <begin position="40"/>
        <end position="58"/>
    </location>
</feature>
<gene>
    <name evidence="3" type="ORF">SAMN04488563_0587</name>
</gene>
<proteinExistence type="predicted"/>
<sequence length="336" mass="34324">MSGRGVGRRGLLLAAVAAFAAACGAGGAGVPDARAVRTPPARPNPKQPAGPPPEPPSPVADLPASSPWQPGGNEISPEVKLAAVRVLEALGTVPDGVAVTPAADRLTAAGAQPVLERTAGPLLPPAGPAVAQIVYPQYGGLERSTASVMAVVRQTWADGAALRERVVTADVRLQRAGSAWTVTELHPVAPVPDAAARLTGPAADLAASGRVQLPEAAVADLAAGIVDARVLAALLELSATYELAVSVFSSGHPETVFGSDRTSNHTRGRAVDIWAVDGRPVVSMDKDEPFLLDFLAAVRATGSDEIGGPVDPDGPGGKHFADDLHRDHVHLGFERN</sequence>
<evidence type="ECO:0000256" key="2">
    <source>
        <dbReference type="SAM" id="SignalP"/>
    </source>
</evidence>
<evidence type="ECO:0000313" key="4">
    <source>
        <dbReference type="Proteomes" id="UP000182977"/>
    </source>
</evidence>
<dbReference type="EMBL" id="LT629791">
    <property type="protein sequence ID" value="SDU20987.1"/>
    <property type="molecule type" value="Genomic_DNA"/>
</dbReference>
<reference evidence="4" key="1">
    <citation type="submission" date="2016-10" db="EMBL/GenBank/DDBJ databases">
        <authorList>
            <person name="Varghese N."/>
            <person name="Submissions S."/>
        </authorList>
    </citation>
    <scope>NUCLEOTIDE SEQUENCE [LARGE SCALE GENOMIC DNA]</scope>
    <source>
        <strain evidence="4">DSM 45079</strain>
    </source>
</reference>